<feature type="non-terminal residue" evidence="2">
    <location>
        <position position="112"/>
    </location>
</feature>
<proteinExistence type="predicted"/>
<gene>
    <name evidence="2" type="ORF">PGLA2088_LOCUS15237</name>
</gene>
<sequence length="112" mass="12528">HGPDPYGRDSHLQDSRLGQDRHGQDRAHLQDPRHPQPAQRQDAVLNLHRELPPLIAMHVRKDAALNLQVPLASLCDPLMTSLDVYFAELVNGVHMKFLNARSEASSRGIGLM</sequence>
<accession>A0A813J3L1</accession>
<comment type="caution">
    <text evidence="2">The sequence shown here is derived from an EMBL/GenBank/DDBJ whole genome shotgun (WGS) entry which is preliminary data.</text>
</comment>
<dbReference type="AlphaFoldDB" id="A0A813J3L1"/>
<evidence type="ECO:0000313" key="3">
    <source>
        <dbReference type="Proteomes" id="UP000626109"/>
    </source>
</evidence>
<feature type="region of interest" description="Disordered" evidence="1">
    <location>
        <begin position="1"/>
        <end position="42"/>
    </location>
</feature>
<organism evidence="2 3">
    <name type="scientific">Polarella glacialis</name>
    <name type="common">Dinoflagellate</name>
    <dbReference type="NCBI Taxonomy" id="89957"/>
    <lineage>
        <taxon>Eukaryota</taxon>
        <taxon>Sar</taxon>
        <taxon>Alveolata</taxon>
        <taxon>Dinophyceae</taxon>
        <taxon>Suessiales</taxon>
        <taxon>Suessiaceae</taxon>
        <taxon>Polarella</taxon>
    </lineage>
</organism>
<name>A0A813J3L1_POLGL</name>
<feature type="compositionally biased region" description="Basic and acidic residues" evidence="1">
    <location>
        <begin position="1"/>
        <end position="34"/>
    </location>
</feature>
<protein>
    <submittedName>
        <fullName evidence="2">Uncharacterized protein</fullName>
    </submittedName>
</protein>
<dbReference type="Proteomes" id="UP000626109">
    <property type="component" value="Unassembled WGS sequence"/>
</dbReference>
<reference evidence="2" key="1">
    <citation type="submission" date="2021-02" db="EMBL/GenBank/DDBJ databases">
        <authorList>
            <person name="Dougan E. K."/>
            <person name="Rhodes N."/>
            <person name="Thang M."/>
            <person name="Chan C."/>
        </authorList>
    </citation>
    <scope>NUCLEOTIDE SEQUENCE</scope>
</reference>
<evidence type="ECO:0000256" key="1">
    <source>
        <dbReference type="SAM" id="MobiDB-lite"/>
    </source>
</evidence>
<feature type="non-terminal residue" evidence="2">
    <location>
        <position position="1"/>
    </location>
</feature>
<evidence type="ECO:0000313" key="2">
    <source>
        <dbReference type="EMBL" id="CAE8663365.1"/>
    </source>
</evidence>
<dbReference type="EMBL" id="CAJNNW010018730">
    <property type="protein sequence ID" value="CAE8663365.1"/>
    <property type="molecule type" value="Genomic_DNA"/>
</dbReference>